<keyword evidence="1" id="KW-0732">Signal</keyword>
<sequence>MRRIGIAGLIALAGITSAVAQDDPRDRALAAVNEEQSVVEALWSTYRTMWVSMRDDGSNRRGFAEYLCLVLNDYDLGEGSIRVRIFDAGAMARGEQREIGEATC</sequence>
<name>A0A0P0YX79_9HYPH</name>
<evidence type="ECO:0000256" key="1">
    <source>
        <dbReference type="SAM" id="SignalP"/>
    </source>
</evidence>
<organism evidence="2">
    <name type="scientific">Aureimonas altamirensis</name>
    <dbReference type="NCBI Taxonomy" id="370622"/>
    <lineage>
        <taxon>Bacteria</taxon>
        <taxon>Pseudomonadati</taxon>
        <taxon>Pseudomonadota</taxon>
        <taxon>Alphaproteobacteria</taxon>
        <taxon>Hyphomicrobiales</taxon>
        <taxon>Aurantimonadaceae</taxon>
        <taxon>Aureimonas</taxon>
    </lineage>
</organism>
<dbReference type="RefSeq" id="WP_060602832.1">
    <property type="nucleotide sequence ID" value="NZ_BBWQ01000009.1"/>
</dbReference>
<dbReference type="EMBL" id="LC066371">
    <property type="protein sequence ID" value="BAT26071.1"/>
    <property type="molecule type" value="Genomic_DNA"/>
</dbReference>
<feature type="signal peptide" evidence="1">
    <location>
        <begin position="1"/>
        <end position="20"/>
    </location>
</feature>
<dbReference type="AlphaFoldDB" id="A0A0P0YX79"/>
<protein>
    <submittedName>
        <fullName evidence="2">Uncharacterized protein</fullName>
    </submittedName>
</protein>
<feature type="chain" id="PRO_5006057842" evidence="1">
    <location>
        <begin position="21"/>
        <end position="104"/>
    </location>
</feature>
<reference evidence="2" key="1">
    <citation type="journal article" date="2015" name="Proc. Natl. Acad. Sci. U.S.A.">
        <title>Bacterial clade with the ribosomal RNA operon on a small plasmid rather than the chromosome.</title>
        <authorList>
            <person name="Anda M."/>
            <person name="Ohtsubo Y."/>
            <person name="Okubo T."/>
            <person name="Sugawara M."/>
            <person name="Nagata Y."/>
            <person name="Tsuda M."/>
            <person name="Minamisawa K."/>
            <person name="Mitsui H."/>
        </authorList>
    </citation>
    <scope>NUCLEOTIDE SEQUENCE</scope>
    <source>
        <strain evidence="2">DSM 21988</strain>
    </source>
</reference>
<proteinExistence type="predicted"/>
<evidence type="ECO:0000313" key="2">
    <source>
        <dbReference type="EMBL" id="BAT26071.1"/>
    </source>
</evidence>
<accession>A0A0P0YX79</accession>